<dbReference type="InterPro" id="IPR038418">
    <property type="entry name" value="6-PTP_synth/QueD_sf"/>
</dbReference>
<gene>
    <name evidence="5" type="ordered locus">Hbut_0178</name>
</gene>
<keyword evidence="3" id="KW-0862">Zinc</keyword>
<dbReference type="EMBL" id="CP000493">
    <property type="protein sequence ID" value="ABM80050.1"/>
    <property type="molecule type" value="Genomic_DNA"/>
</dbReference>
<protein>
    <submittedName>
        <fullName evidence="5">6-pyruvoyl-tetrahydropterin synthase</fullName>
    </submittedName>
</protein>
<dbReference type="Proteomes" id="UP000002593">
    <property type="component" value="Chromosome"/>
</dbReference>
<dbReference type="HOGENOM" id="CLU_111016_6_1_2"/>
<organism evidence="5 6">
    <name type="scientific">Hyperthermus butylicus (strain DSM 5456 / JCM 9403 / PLM1-5)</name>
    <dbReference type="NCBI Taxonomy" id="415426"/>
    <lineage>
        <taxon>Archaea</taxon>
        <taxon>Thermoproteota</taxon>
        <taxon>Thermoprotei</taxon>
        <taxon>Desulfurococcales</taxon>
        <taxon>Pyrodictiaceae</taxon>
        <taxon>Hyperthermus</taxon>
    </lineage>
</organism>
<dbReference type="GO" id="GO:0046872">
    <property type="term" value="F:metal ion binding"/>
    <property type="evidence" value="ECO:0007669"/>
    <property type="project" value="UniProtKB-KW"/>
</dbReference>
<keyword evidence="6" id="KW-1185">Reference proteome</keyword>
<dbReference type="GeneID" id="25393276"/>
<dbReference type="AlphaFoldDB" id="A2BJ89"/>
<dbReference type="eggNOG" id="arCOG02172">
    <property type="taxonomic scope" value="Archaea"/>
</dbReference>
<name>A2BJ89_HYPBU</name>
<dbReference type="PANTHER" id="PTHR12589:SF7">
    <property type="entry name" value="6-PYRUVOYL TETRAHYDROBIOPTERIN SYNTHASE"/>
    <property type="match status" value="1"/>
</dbReference>
<evidence type="ECO:0000256" key="4">
    <source>
        <dbReference type="ARBA" id="ARBA00023239"/>
    </source>
</evidence>
<keyword evidence="4" id="KW-0456">Lyase</keyword>
<proteinExistence type="predicted"/>
<reference evidence="5 6" key="1">
    <citation type="journal article" date="2007" name="Archaea">
        <title>The genome of Hyperthermus butylicus: a sulfur-reducing, peptide fermenting, neutrophilic Crenarchaeote growing up to 108 degrees C.</title>
        <authorList>
            <person name="Brugger K."/>
            <person name="Chen L."/>
            <person name="Stark M."/>
            <person name="Zibat A."/>
            <person name="Redder P."/>
            <person name="Ruepp A."/>
            <person name="Awayez M."/>
            <person name="She Q."/>
            <person name="Garrett R.A."/>
            <person name="Klenk H.P."/>
        </authorList>
    </citation>
    <scope>NUCLEOTIDE SEQUENCE [LARGE SCALE GENOMIC DNA]</scope>
    <source>
        <strain evidence="6">DSM 5456 / JCM 9403 / PLM1-5</strain>
    </source>
</reference>
<evidence type="ECO:0000256" key="3">
    <source>
        <dbReference type="ARBA" id="ARBA00022833"/>
    </source>
</evidence>
<dbReference type="Gene3D" id="3.30.479.10">
    <property type="entry name" value="6-pyruvoyl tetrahydropterin synthase/QueD"/>
    <property type="match status" value="1"/>
</dbReference>
<evidence type="ECO:0000313" key="6">
    <source>
        <dbReference type="Proteomes" id="UP000002593"/>
    </source>
</evidence>
<dbReference type="OrthoDB" id="6529at2157"/>
<evidence type="ECO:0000256" key="1">
    <source>
        <dbReference type="ARBA" id="ARBA00001947"/>
    </source>
</evidence>
<comment type="cofactor">
    <cofactor evidence="1">
        <name>Zn(2+)</name>
        <dbReference type="ChEBI" id="CHEBI:29105"/>
    </cofactor>
</comment>
<dbReference type="SUPFAM" id="SSF55620">
    <property type="entry name" value="Tetrahydrobiopterin biosynthesis enzymes-like"/>
    <property type="match status" value="1"/>
</dbReference>
<dbReference type="InterPro" id="IPR007115">
    <property type="entry name" value="6-PTP_synth/QueD"/>
</dbReference>
<dbReference type="RefSeq" id="WP_011821367.1">
    <property type="nucleotide sequence ID" value="NC_008818.1"/>
</dbReference>
<dbReference type="Pfam" id="PF01242">
    <property type="entry name" value="PTPS"/>
    <property type="match status" value="1"/>
</dbReference>
<dbReference type="KEGG" id="hbu:Hbut_0178"/>
<dbReference type="EnsemblBacteria" id="ABM80050">
    <property type="protein sequence ID" value="ABM80050"/>
    <property type="gene ID" value="Hbut_0178"/>
</dbReference>
<sequence length="126" mass="14701">MFLVKACTMFSAAHRIEGHPRCGKIHGHNYRVCIVVREERPLQVDLDALEEWLERNVFQRFDHQYLNKVLAAPDKDEKLVVTSEELAVLIADMLEQAFPGRVEYVEVCETENLCIEYRPPRRGGFR</sequence>
<accession>A2BJ89</accession>
<dbReference type="GO" id="GO:0016829">
    <property type="term" value="F:lyase activity"/>
    <property type="evidence" value="ECO:0007669"/>
    <property type="project" value="UniProtKB-KW"/>
</dbReference>
<dbReference type="STRING" id="415426.Hbut_0178"/>
<keyword evidence="2" id="KW-0479">Metal-binding</keyword>
<dbReference type="PANTHER" id="PTHR12589">
    <property type="entry name" value="PYRUVOYL TETRAHYDROBIOPTERIN SYNTHASE"/>
    <property type="match status" value="1"/>
</dbReference>
<evidence type="ECO:0000256" key="2">
    <source>
        <dbReference type="ARBA" id="ARBA00022723"/>
    </source>
</evidence>
<evidence type="ECO:0000313" key="5">
    <source>
        <dbReference type="EMBL" id="ABM80050.1"/>
    </source>
</evidence>